<dbReference type="InterPro" id="IPR008278">
    <property type="entry name" value="4-PPantetheinyl_Trfase_dom"/>
</dbReference>
<proteinExistence type="inferred from homology"/>
<feature type="domain" description="4'-phosphopantetheinyl transferase" evidence="4">
    <location>
        <begin position="121"/>
        <end position="205"/>
    </location>
</feature>
<dbReference type="RefSeq" id="WP_388107136.1">
    <property type="nucleotide sequence ID" value="NZ_JBIAHM010000006.1"/>
</dbReference>
<dbReference type="Pfam" id="PF01648">
    <property type="entry name" value="ACPS"/>
    <property type="match status" value="1"/>
</dbReference>
<gene>
    <name evidence="5" type="ORF">ACFYNQ_18335</name>
</gene>
<keyword evidence="6" id="KW-1185">Reference proteome</keyword>
<evidence type="ECO:0000313" key="5">
    <source>
        <dbReference type="EMBL" id="MFE9600520.1"/>
    </source>
</evidence>
<dbReference type="InterPro" id="IPR050559">
    <property type="entry name" value="P-Pant_transferase_sf"/>
</dbReference>
<feature type="region of interest" description="Disordered" evidence="3">
    <location>
        <begin position="20"/>
        <end position="47"/>
    </location>
</feature>
<evidence type="ECO:0000256" key="3">
    <source>
        <dbReference type="SAM" id="MobiDB-lite"/>
    </source>
</evidence>
<reference evidence="5 6" key="1">
    <citation type="submission" date="2024-10" db="EMBL/GenBank/DDBJ databases">
        <title>The Natural Products Discovery Center: Release of the First 8490 Sequenced Strains for Exploring Actinobacteria Biosynthetic Diversity.</title>
        <authorList>
            <person name="Kalkreuter E."/>
            <person name="Kautsar S.A."/>
            <person name="Yang D."/>
            <person name="Bader C.D."/>
            <person name="Teijaro C.N."/>
            <person name="Fluegel L."/>
            <person name="Davis C.M."/>
            <person name="Simpson J.R."/>
            <person name="Lauterbach L."/>
            <person name="Steele A.D."/>
            <person name="Gui C."/>
            <person name="Meng S."/>
            <person name="Li G."/>
            <person name="Viehrig K."/>
            <person name="Ye F."/>
            <person name="Su P."/>
            <person name="Kiefer A.F."/>
            <person name="Nichols A."/>
            <person name="Cepeda A.J."/>
            <person name="Yan W."/>
            <person name="Fan B."/>
            <person name="Jiang Y."/>
            <person name="Adhikari A."/>
            <person name="Zheng C.-J."/>
            <person name="Schuster L."/>
            <person name="Cowan T.M."/>
            <person name="Smanski M.J."/>
            <person name="Chevrette M.G."/>
            <person name="De Carvalho L.P.S."/>
            <person name="Shen B."/>
        </authorList>
    </citation>
    <scope>NUCLEOTIDE SEQUENCE [LARGE SCALE GENOMIC DNA]</scope>
    <source>
        <strain evidence="5 6">NPDC006488</strain>
    </source>
</reference>
<dbReference type="Proteomes" id="UP001601303">
    <property type="component" value="Unassembled WGS sequence"/>
</dbReference>
<keyword evidence="2 5" id="KW-0808">Transferase</keyword>
<dbReference type="PANTHER" id="PTHR12215">
    <property type="entry name" value="PHOSPHOPANTETHEINE TRANSFERASE"/>
    <property type="match status" value="1"/>
</dbReference>
<dbReference type="PANTHER" id="PTHR12215:SF10">
    <property type="entry name" value="L-AMINOADIPATE-SEMIALDEHYDE DEHYDROGENASE-PHOSPHOPANTETHEINYL TRANSFERASE"/>
    <property type="match status" value="1"/>
</dbReference>
<evidence type="ECO:0000259" key="4">
    <source>
        <dbReference type="Pfam" id="PF01648"/>
    </source>
</evidence>
<dbReference type="EMBL" id="JBIAHM010000006">
    <property type="protein sequence ID" value="MFE9600520.1"/>
    <property type="molecule type" value="Genomic_DNA"/>
</dbReference>
<evidence type="ECO:0000313" key="6">
    <source>
        <dbReference type="Proteomes" id="UP001601303"/>
    </source>
</evidence>
<name>A0ABW6M313_9ACTN</name>
<sequence length="262" mass="28138">MTAAYELLREQDAVHVWRGRAADAPGPDGTGPLSDEEAHKARRLPAPASARYAAAHTALRRVLSEYLGVPPREVVLGRHPCPRCTRARHGRPRIDRPPVDLEFSLSRSGPHWLLAVTAGHPVGVDLEDDRPLDVGGAATFVLSAAELAHVGSAPDDTARRRAFLRCWTRKEAVVKAIGVGIATDLREVDVRPADDGPVLVPRTEGPGPWLVRDLPMPDGMFAALAREAAGPAGPAVFRRYEELEAGEAGTAGPAQTRKVLVR</sequence>
<organism evidence="5 6">
    <name type="scientific">Streptomyces hokutonensis</name>
    <dbReference type="NCBI Taxonomy" id="1306990"/>
    <lineage>
        <taxon>Bacteria</taxon>
        <taxon>Bacillati</taxon>
        <taxon>Actinomycetota</taxon>
        <taxon>Actinomycetes</taxon>
        <taxon>Kitasatosporales</taxon>
        <taxon>Streptomycetaceae</taxon>
        <taxon>Streptomyces</taxon>
    </lineage>
</organism>
<dbReference type="InterPro" id="IPR037143">
    <property type="entry name" value="4-PPantetheinyl_Trfase_dom_sf"/>
</dbReference>
<comment type="similarity">
    <text evidence="1">Belongs to the P-Pant transferase superfamily. Gsp/Sfp/HetI/AcpT family.</text>
</comment>
<dbReference type="Gene3D" id="3.90.470.20">
    <property type="entry name" value="4'-phosphopantetheinyl transferase domain"/>
    <property type="match status" value="2"/>
</dbReference>
<dbReference type="GO" id="GO:0016740">
    <property type="term" value="F:transferase activity"/>
    <property type="evidence" value="ECO:0007669"/>
    <property type="project" value="UniProtKB-KW"/>
</dbReference>
<dbReference type="SUPFAM" id="SSF56214">
    <property type="entry name" value="4'-phosphopantetheinyl transferase"/>
    <property type="match status" value="2"/>
</dbReference>
<evidence type="ECO:0000256" key="2">
    <source>
        <dbReference type="ARBA" id="ARBA00022679"/>
    </source>
</evidence>
<comment type="caution">
    <text evidence="5">The sequence shown here is derived from an EMBL/GenBank/DDBJ whole genome shotgun (WGS) entry which is preliminary data.</text>
</comment>
<protein>
    <submittedName>
        <fullName evidence="5">4'-phosphopantetheinyl transferase family protein</fullName>
    </submittedName>
</protein>
<evidence type="ECO:0000256" key="1">
    <source>
        <dbReference type="ARBA" id="ARBA00010990"/>
    </source>
</evidence>
<accession>A0ABW6M313</accession>